<dbReference type="SUPFAM" id="SSF54928">
    <property type="entry name" value="RNA-binding domain, RBD"/>
    <property type="match status" value="2"/>
</dbReference>
<keyword evidence="6" id="KW-1185">Reference proteome</keyword>
<gene>
    <name evidence="5" type="ORF">F3Y22_tig00110647pilonHSYRG00035</name>
</gene>
<dbReference type="AlphaFoldDB" id="A0A6A3A038"/>
<accession>A0A6A3A038</accession>
<evidence type="ECO:0000313" key="5">
    <source>
        <dbReference type="EMBL" id="KAE8696712.1"/>
    </source>
</evidence>
<dbReference type="PROSITE" id="PS50102">
    <property type="entry name" value="RRM"/>
    <property type="match status" value="2"/>
</dbReference>
<dbReference type="InterPro" id="IPR035979">
    <property type="entry name" value="RBD_domain_sf"/>
</dbReference>
<dbReference type="Proteomes" id="UP000436088">
    <property type="component" value="Unassembled WGS sequence"/>
</dbReference>
<evidence type="ECO:0000256" key="1">
    <source>
        <dbReference type="ARBA" id="ARBA00022737"/>
    </source>
</evidence>
<feature type="domain" description="RRM" evidence="4">
    <location>
        <begin position="94"/>
        <end position="171"/>
    </location>
</feature>
<dbReference type="Gene3D" id="3.30.70.330">
    <property type="match status" value="2"/>
</dbReference>
<proteinExistence type="predicted"/>
<dbReference type="GO" id="GO:0006417">
    <property type="term" value="P:regulation of translation"/>
    <property type="evidence" value="ECO:0007669"/>
    <property type="project" value="TreeGrafter"/>
</dbReference>
<keyword evidence="1" id="KW-0677">Repeat</keyword>
<evidence type="ECO:0000313" key="6">
    <source>
        <dbReference type="Proteomes" id="UP000436088"/>
    </source>
</evidence>
<dbReference type="PANTHER" id="PTHR48032">
    <property type="entry name" value="RNA-BINDING PROTEIN MUSASHI HOMOLOG RBP6"/>
    <property type="match status" value="1"/>
</dbReference>
<organism evidence="5 6">
    <name type="scientific">Hibiscus syriacus</name>
    <name type="common">Rose of Sharon</name>
    <dbReference type="NCBI Taxonomy" id="106335"/>
    <lineage>
        <taxon>Eukaryota</taxon>
        <taxon>Viridiplantae</taxon>
        <taxon>Streptophyta</taxon>
        <taxon>Embryophyta</taxon>
        <taxon>Tracheophyta</taxon>
        <taxon>Spermatophyta</taxon>
        <taxon>Magnoliopsida</taxon>
        <taxon>eudicotyledons</taxon>
        <taxon>Gunneridae</taxon>
        <taxon>Pentapetalae</taxon>
        <taxon>rosids</taxon>
        <taxon>malvids</taxon>
        <taxon>Malvales</taxon>
        <taxon>Malvaceae</taxon>
        <taxon>Malvoideae</taxon>
        <taxon>Hibiscus</taxon>
    </lineage>
</organism>
<protein>
    <recommendedName>
        <fullName evidence="4">RRM domain-containing protein</fullName>
    </recommendedName>
</protein>
<dbReference type="EMBL" id="VEPZ02001060">
    <property type="protein sequence ID" value="KAE8696712.1"/>
    <property type="molecule type" value="Genomic_DNA"/>
</dbReference>
<reference evidence="5" key="1">
    <citation type="submission" date="2019-09" db="EMBL/GenBank/DDBJ databases">
        <title>Draft genome information of white flower Hibiscus syriacus.</title>
        <authorList>
            <person name="Kim Y.-M."/>
        </authorList>
    </citation>
    <scope>NUCLEOTIDE SEQUENCE [LARGE SCALE GENOMIC DNA]</scope>
    <source>
        <strain evidence="5">YM2019G1</strain>
    </source>
</reference>
<dbReference type="FunFam" id="3.30.70.330:FF:000102">
    <property type="entry name" value="Heterogeneous nuclear ribonucleoprotein 1"/>
    <property type="match status" value="1"/>
</dbReference>
<evidence type="ECO:0000256" key="2">
    <source>
        <dbReference type="ARBA" id="ARBA00022884"/>
    </source>
</evidence>
<dbReference type="CDD" id="cd12330">
    <property type="entry name" value="RRM2_Hrp1p"/>
    <property type="match status" value="1"/>
</dbReference>
<sequence>MEMEVGKLFIGGISWGTNEDRLREYFETFGEVVEAVIMKDRTTGRSRGFGVVMTEHMIDGRTVEAKKAVPREDQSILNKNNFSVLGSSGLSRKKKIFVGGLASTVTESDFKRYFDQFGTITDVVVMYDHNTQRPRGFGFITYDSEEAVDKVLQRTFHELNGKMVEVKRAVPKESSLGLSRNQLGGYNLGLSRVNSFLNGYMQGYNTNSVGGYGVRMEGRASPGTIGQSGFSPSGPGYGMGLNFESNFSPRSGWNSNLNSNLSHGQGLNTSLNENLNRFRSPFEYGVGSGVHSYVLNSAGPNIWGNGSLSYATNSTNASPIVGSRSGKTGASTLGSIGTFWDSSPNTGLGGDAASAYGNHRYGSVDFGVASQGIGHERTGDAQVSFHGASNGGYADFYENGSLYGDPTWRSLPLDLDLSSSFDFGLRNTTSDVITNNSAGYIGGYSVNNRQTNGG</sequence>
<dbReference type="GO" id="GO:0003729">
    <property type="term" value="F:mRNA binding"/>
    <property type="evidence" value="ECO:0007669"/>
    <property type="project" value="TreeGrafter"/>
</dbReference>
<dbReference type="InterPro" id="IPR012677">
    <property type="entry name" value="Nucleotide-bd_a/b_plait_sf"/>
</dbReference>
<dbReference type="SMART" id="SM00360">
    <property type="entry name" value="RRM"/>
    <property type="match status" value="2"/>
</dbReference>
<dbReference type="PANTHER" id="PTHR48032:SF1">
    <property type="entry name" value="RNA-BINDING (RRM_RBD_RNP MOTIFS) FAMILY PROTEIN"/>
    <property type="match status" value="1"/>
</dbReference>
<feature type="domain" description="RRM" evidence="4">
    <location>
        <begin position="6"/>
        <end position="52"/>
    </location>
</feature>
<name>A0A6A3A038_HIBSY</name>
<evidence type="ECO:0000256" key="3">
    <source>
        <dbReference type="PROSITE-ProRule" id="PRU00176"/>
    </source>
</evidence>
<dbReference type="InterPro" id="IPR000504">
    <property type="entry name" value="RRM_dom"/>
</dbReference>
<evidence type="ECO:0000259" key="4">
    <source>
        <dbReference type="PROSITE" id="PS50102"/>
    </source>
</evidence>
<comment type="caution">
    <text evidence="5">The sequence shown here is derived from an EMBL/GenBank/DDBJ whole genome shotgun (WGS) entry which is preliminary data.</text>
</comment>
<dbReference type="Pfam" id="PF00076">
    <property type="entry name" value="RRM_1"/>
    <property type="match status" value="2"/>
</dbReference>
<keyword evidence="2 3" id="KW-0694">RNA-binding</keyword>